<name>A0A8S5RWN4_9CAUD</name>
<dbReference type="EMBL" id="BK032499">
    <property type="protein sequence ID" value="DAF43173.1"/>
    <property type="molecule type" value="Genomic_DNA"/>
</dbReference>
<accession>A0A8S5RWN4</accession>
<proteinExistence type="predicted"/>
<reference evidence="1" key="1">
    <citation type="journal article" date="2021" name="Proc. Natl. Acad. Sci. U.S.A.">
        <title>A Catalog of Tens of Thousands of Viruses from Human Metagenomes Reveals Hidden Associations with Chronic Diseases.</title>
        <authorList>
            <person name="Tisza M.J."/>
            <person name="Buck C.B."/>
        </authorList>
    </citation>
    <scope>NUCLEOTIDE SEQUENCE</scope>
    <source>
        <strain evidence="1">CtLeh52</strain>
    </source>
</reference>
<organism evidence="1">
    <name type="scientific">Siphoviridae sp. ctLeh52</name>
    <dbReference type="NCBI Taxonomy" id="2827849"/>
    <lineage>
        <taxon>Viruses</taxon>
        <taxon>Duplodnaviria</taxon>
        <taxon>Heunggongvirae</taxon>
        <taxon>Uroviricota</taxon>
        <taxon>Caudoviricetes</taxon>
    </lineage>
</organism>
<protein>
    <submittedName>
        <fullName evidence="1">Uncharacterized protein</fullName>
    </submittedName>
</protein>
<sequence>MANRNTLHSNKLDAFRKWLIKTGWTIEEPKGIWEVLRAKKAGRQNTLIVYQKMNKEHLSVLDRDIDVIKRFLQEK</sequence>
<evidence type="ECO:0000313" key="1">
    <source>
        <dbReference type="EMBL" id="DAF43173.1"/>
    </source>
</evidence>